<dbReference type="Proteomes" id="UP000005361">
    <property type="component" value="Chromosome"/>
</dbReference>
<dbReference type="HOGENOM" id="CLU_3186972_0_0_9"/>
<evidence type="ECO:0000313" key="1">
    <source>
        <dbReference type="EMBL" id="AJQ26646.1"/>
    </source>
</evidence>
<dbReference type="RefSeq" id="WP_007956933.1">
    <property type="nucleotide sequence ID" value="NZ_CP010978.1"/>
</dbReference>
<reference evidence="2" key="2">
    <citation type="submission" date="2015-02" db="EMBL/GenBank/DDBJ databases">
        <title>Complete Genome Sequence of Pelosinus fermentans JBW45.</title>
        <authorList>
            <person name="De Leon K.B."/>
            <person name="Utturkar S.M."/>
            <person name="Camilleri L.B."/>
            <person name="Arkin A.P."/>
            <person name="Fields M.W."/>
            <person name="Brown S.D."/>
            <person name="Wall J.D."/>
        </authorList>
    </citation>
    <scope>NUCLEOTIDE SEQUENCE [LARGE SCALE GENOMIC DNA]</scope>
    <source>
        <strain evidence="2">JBW45</strain>
    </source>
</reference>
<dbReference type="STRING" id="1192197.JBW_01294"/>
<reference evidence="1 2" key="1">
    <citation type="journal article" date="2015" name="Genome Announc.">
        <title>Complete Genome Sequence of Pelosinus fermentans JBW45, a Member of a Remarkably Competitive Group of Negativicutes in the Firmicutes Phylum.</title>
        <authorList>
            <person name="De Leon K.B."/>
            <person name="Utturkar S.M."/>
            <person name="Camilleri L.B."/>
            <person name="Elias D.A."/>
            <person name="Arkin A.P."/>
            <person name="Fields M.W."/>
            <person name="Brown S.D."/>
            <person name="Wall J.D."/>
        </authorList>
    </citation>
    <scope>NUCLEOTIDE SEQUENCE [LARGE SCALE GENOMIC DNA]</scope>
    <source>
        <strain evidence="1 2">JBW45</strain>
    </source>
</reference>
<organism evidence="1 2">
    <name type="scientific">Pelosinus fermentans JBW45</name>
    <dbReference type="NCBI Taxonomy" id="1192197"/>
    <lineage>
        <taxon>Bacteria</taxon>
        <taxon>Bacillati</taxon>
        <taxon>Bacillota</taxon>
        <taxon>Negativicutes</taxon>
        <taxon>Selenomonadales</taxon>
        <taxon>Sporomusaceae</taxon>
        <taxon>Pelosinus</taxon>
    </lineage>
</organism>
<dbReference type="EMBL" id="CP010978">
    <property type="protein sequence ID" value="AJQ26646.1"/>
    <property type="molecule type" value="Genomic_DNA"/>
</dbReference>
<name>I8TUT9_9FIRM</name>
<gene>
    <name evidence="1" type="ORF">JBW_01294</name>
</gene>
<evidence type="ECO:0000313" key="2">
    <source>
        <dbReference type="Proteomes" id="UP000005361"/>
    </source>
</evidence>
<dbReference type="AlphaFoldDB" id="I8TUT9"/>
<sequence>MFEHLCKNSRKQICINGSLRMQGATAAMAEEIVGADARRMGAWLAE</sequence>
<accession>I8TUT9</accession>
<proteinExistence type="predicted"/>
<dbReference type="KEGG" id="pft:JBW_01294"/>
<protein>
    <submittedName>
        <fullName evidence="1">Uncharacterized protein</fullName>
    </submittedName>
</protein>